<feature type="binding site" evidence="7">
    <location>
        <position position="177"/>
    </location>
    <ligand>
        <name>Zn(2+)</name>
        <dbReference type="ChEBI" id="CHEBI:29105"/>
        <note>catalytic</note>
    </ligand>
</feature>
<keyword evidence="7" id="KW-0963">Cytoplasm</keyword>
<keyword evidence="7" id="KW-0690">Ribosome biogenesis</keyword>
<dbReference type="InterPro" id="IPR020549">
    <property type="entry name" value="YbeY_CS"/>
</dbReference>
<dbReference type="GO" id="GO:0005737">
    <property type="term" value="C:cytoplasm"/>
    <property type="evidence" value="ECO:0007669"/>
    <property type="project" value="UniProtKB-SubCell"/>
</dbReference>
<comment type="similarity">
    <text evidence="1 7">Belongs to the endoribonuclease YbeY family.</text>
</comment>
<keyword evidence="6 7" id="KW-0862">Zinc</keyword>
<feature type="binding site" evidence="7">
    <location>
        <position position="181"/>
    </location>
    <ligand>
        <name>Zn(2+)</name>
        <dbReference type="ChEBI" id="CHEBI:29105"/>
        <note>catalytic</note>
    </ligand>
</feature>
<dbReference type="GO" id="GO:0008270">
    <property type="term" value="F:zinc ion binding"/>
    <property type="evidence" value="ECO:0007669"/>
    <property type="project" value="UniProtKB-UniRule"/>
</dbReference>
<dbReference type="GO" id="GO:0004222">
    <property type="term" value="F:metalloendopeptidase activity"/>
    <property type="evidence" value="ECO:0007669"/>
    <property type="project" value="InterPro"/>
</dbReference>
<dbReference type="PANTHER" id="PTHR46986:SF1">
    <property type="entry name" value="ENDORIBONUCLEASE YBEY, CHLOROPLASTIC"/>
    <property type="match status" value="1"/>
</dbReference>
<keyword evidence="5 7" id="KW-0378">Hydrolase</keyword>
<dbReference type="NCBIfam" id="TIGR00043">
    <property type="entry name" value="rRNA maturation RNase YbeY"/>
    <property type="match status" value="1"/>
</dbReference>
<keyword evidence="2 7" id="KW-0540">Nuclease</keyword>
<dbReference type="InterPro" id="IPR002036">
    <property type="entry name" value="YbeY"/>
</dbReference>
<dbReference type="HAMAP" id="MF_00009">
    <property type="entry name" value="Endoribonucl_YbeY"/>
    <property type="match status" value="1"/>
</dbReference>
<dbReference type="EMBL" id="PFBZ01000062">
    <property type="protein sequence ID" value="PIT86734.1"/>
    <property type="molecule type" value="Genomic_DNA"/>
</dbReference>
<evidence type="ECO:0000256" key="3">
    <source>
        <dbReference type="ARBA" id="ARBA00022723"/>
    </source>
</evidence>
<accession>A0A2M6W1P4</accession>
<dbReference type="PANTHER" id="PTHR46986">
    <property type="entry name" value="ENDORIBONUCLEASE YBEY, CHLOROPLASTIC"/>
    <property type="match status" value="1"/>
</dbReference>
<dbReference type="Proteomes" id="UP000229362">
    <property type="component" value="Unassembled WGS sequence"/>
</dbReference>
<sequence length="211" mass="24136">MRAPPTIHYRTRPLFRALPGTPLRVSQILRKHLLQPMRLPGKIPAQPPHLTKFCLIICPMVYSSASMECNVYIQVKDVGISARRVEAAVTYILKKEKRKGSVSVHIVGDARMRTLNREHRGKDKTTDVLSFAASEGQDFFTQENDFGDIFLSVAQIKRQAREFKIPYKQEFARMLTHGCLHILGYDHVEKQEAEIMFAKQELYVGAIIKTL</sequence>
<name>A0A2M6W1P4_9BACT</name>
<feature type="binding site" evidence="7">
    <location>
        <position position="187"/>
    </location>
    <ligand>
        <name>Zn(2+)</name>
        <dbReference type="ChEBI" id="CHEBI:29105"/>
        <note>catalytic</note>
    </ligand>
</feature>
<comment type="caution">
    <text evidence="8">The sequence shown here is derived from an EMBL/GenBank/DDBJ whole genome shotgun (WGS) entry which is preliminary data.</text>
</comment>
<evidence type="ECO:0000256" key="5">
    <source>
        <dbReference type="ARBA" id="ARBA00022801"/>
    </source>
</evidence>
<keyword evidence="4 7" id="KW-0255">Endonuclease</keyword>
<dbReference type="GO" id="GO:0006364">
    <property type="term" value="P:rRNA processing"/>
    <property type="evidence" value="ECO:0007669"/>
    <property type="project" value="UniProtKB-UniRule"/>
</dbReference>
<protein>
    <recommendedName>
        <fullName evidence="7">Endoribonuclease YbeY</fullName>
        <ecNumber evidence="7">3.1.-.-</ecNumber>
    </recommendedName>
</protein>
<proteinExistence type="inferred from homology"/>
<dbReference type="Gene3D" id="3.40.390.30">
    <property type="entry name" value="Metalloproteases ('zincins'), catalytic domain"/>
    <property type="match status" value="1"/>
</dbReference>
<dbReference type="Pfam" id="PF02130">
    <property type="entry name" value="YbeY"/>
    <property type="match status" value="1"/>
</dbReference>
<dbReference type="PROSITE" id="PS01306">
    <property type="entry name" value="UPF0054"/>
    <property type="match status" value="1"/>
</dbReference>
<evidence type="ECO:0000256" key="2">
    <source>
        <dbReference type="ARBA" id="ARBA00022722"/>
    </source>
</evidence>
<evidence type="ECO:0000313" key="8">
    <source>
        <dbReference type="EMBL" id="PIT86734.1"/>
    </source>
</evidence>
<dbReference type="GO" id="GO:0004521">
    <property type="term" value="F:RNA endonuclease activity"/>
    <property type="evidence" value="ECO:0007669"/>
    <property type="project" value="UniProtKB-UniRule"/>
</dbReference>
<comment type="cofactor">
    <cofactor evidence="7">
        <name>Zn(2+)</name>
        <dbReference type="ChEBI" id="CHEBI:29105"/>
    </cofactor>
    <text evidence="7">Binds 1 zinc ion.</text>
</comment>
<organism evidence="8 9">
    <name type="scientific">Candidatus Magasanikbacteria bacterium CG10_big_fil_rev_8_21_14_0_10_43_6</name>
    <dbReference type="NCBI Taxonomy" id="1974650"/>
    <lineage>
        <taxon>Bacteria</taxon>
        <taxon>Candidatus Magasanikiibacteriota</taxon>
    </lineage>
</organism>
<dbReference type="InterPro" id="IPR023091">
    <property type="entry name" value="MetalPrtase_cat_dom_sf_prd"/>
</dbReference>
<dbReference type="SUPFAM" id="SSF55486">
    <property type="entry name" value="Metalloproteases ('zincins'), catalytic domain"/>
    <property type="match status" value="1"/>
</dbReference>
<dbReference type="AlphaFoldDB" id="A0A2M6W1P4"/>
<keyword evidence="7" id="KW-0698">rRNA processing</keyword>
<evidence type="ECO:0000256" key="7">
    <source>
        <dbReference type="HAMAP-Rule" id="MF_00009"/>
    </source>
</evidence>
<gene>
    <name evidence="7 8" type="primary">ybeY</name>
    <name evidence="8" type="ORF">COU33_01490</name>
</gene>
<comment type="subcellular location">
    <subcellularLocation>
        <location evidence="7">Cytoplasm</location>
    </subcellularLocation>
</comment>
<evidence type="ECO:0000313" key="9">
    <source>
        <dbReference type="Proteomes" id="UP000229362"/>
    </source>
</evidence>
<reference evidence="9" key="1">
    <citation type="submission" date="2017-09" db="EMBL/GenBank/DDBJ databases">
        <title>Depth-based differentiation of microbial function through sediment-hosted aquifers and enrichment of novel symbionts in the deep terrestrial subsurface.</title>
        <authorList>
            <person name="Probst A.J."/>
            <person name="Ladd B."/>
            <person name="Jarett J.K."/>
            <person name="Geller-Mcgrath D.E."/>
            <person name="Sieber C.M.K."/>
            <person name="Emerson J.B."/>
            <person name="Anantharaman K."/>
            <person name="Thomas B.C."/>
            <person name="Malmstrom R."/>
            <person name="Stieglmeier M."/>
            <person name="Klingl A."/>
            <person name="Woyke T."/>
            <person name="Ryan C.M."/>
            <person name="Banfield J.F."/>
        </authorList>
    </citation>
    <scope>NUCLEOTIDE SEQUENCE [LARGE SCALE GENOMIC DNA]</scope>
</reference>
<keyword evidence="3 7" id="KW-0479">Metal-binding</keyword>
<evidence type="ECO:0000256" key="1">
    <source>
        <dbReference type="ARBA" id="ARBA00010875"/>
    </source>
</evidence>
<evidence type="ECO:0000256" key="6">
    <source>
        <dbReference type="ARBA" id="ARBA00022833"/>
    </source>
</evidence>
<dbReference type="EC" id="3.1.-.-" evidence="7"/>
<comment type="function">
    <text evidence="7">Single strand-specific metallo-endoribonuclease involved in late-stage 70S ribosome quality control and in maturation of the 3' terminus of the 16S rRNA.</text>
</comment>
<evidence type="ECO:0000256" key="4">
    <source>
        <dbReference type="ARBA" id="ARBA00022759"/>
    </source>
</evidence>